<dbReference type="Proteomes" id="UP000664203">
    <property type="component" value="Unassembled WGS sequence"/>
</dbReference>
<evidence type="ECO:0000313" key="12">
    <source>
        <dbReference type="Proteomes" id="UP000664203"/>
    </source>
</evidence>
<dbReference type="GO" id="GO:0005739">
    <property type="term" value="C:mitochondrion"/>
    <property type="evidence" value="ECO:0007669"/>
    <property type="project" value="TreeGrafter"/>
</dbReference>
<evidence type="ECO:0000256" key="6">
    <source>
        <dbReference type="ARBA" id="ARBA00023049"/>
    </source>
</evidence>
<organism evidence="11 12">
    <name type="scientific">Alectoria fallacina</name>
    <dbReference type="NCBI Taxonomy" id="1903189"/>
    <lineage>
        <taxon>Eukaryota</taxon>
        <taxon>Fungi</taxon>
        <taxon>Dikarya</taxon>
        <taxon>Ascomycota</taxon>
        <taxon>Pezizomycotina</taxon>
        <taxon>Lecanoromycetes</taxon>
        <taxon>OSLEUM clade</taxon>
        <taxon>Lecanoromycetidae</taxon>
        <taxon>Lecanorales</taxon>
        <taxon>Lecanorineae</taxon>
        <taxon>Parmeliaceae</taxon>
        <taxon>Alectoria</taxon>
    </lineage>
</organism>
<dbReference type="Pfam" id="PF00675">
    <property type="entry name" value="Peptidase_M16"/>
    <property type="match status" value="1"/>
</dbReference>
<evidence type="ECO:0000256" key="3">
    <source>
        <dbReference type="ARBA" id="ARBA00022723"/>
    </source>
</evidence>
<name>A0A8H3JA79_9LECA</name>
<accession>A0A8H3JA79</accession>
<feature type="domain" description="Coenzyme PQQ synthesis protein F-like C-terminal lobe" evidence="10">
    <location>
        <begin position="791"/>
        <end position="889"/>
    </location>
</feature>
<dbReference type="Gene3D" id="3.30.830.10">
    <property type="entry name" value="Metalloenzyme, LuxS/M16 peptidase-like"/>
    <property type="match status" value="4"/>
</dbReference>
<feature type="domain" description="Peptidase M16 middle/third" evidence="9">
    <location>
        <begin position="395"/>
        <end position="685"/>
    </location>
</feature>
<gene>
    <name evidence="11" type="primary">IDE1</name>
    <name evidence="11" type="ORF">ALECFALPRED_001204</name>
</gene>
<evidence type="ECO:0000256" key="5">
    <source>
        <dbReference type="ARBA" id="ARBA00022833"/>
    </source>
</evidence>
<comment type="similarity">
    <text evidence="1">Belongs to the peptidase M16 family.</text>
</comment>
<dbReference type="SUPFAM" id="SSF63411">
    <property type="entry name" value="LuxS/MPP-like metallohydrolase"/>
    <property type="match status" value="4"/>
</dbReference>
<dbReference type="AlphaFoldDB" id="A0A8H3JA79"/>
<dbReference type="EMBL" id="CAJPDR010001244">
    <property type="protein sequence ID" value="CAF9943761.1"/>
    <property type="molecule type" value="Genomic_DNA"/>
</dbReference>
<comment type="caution">
    <text evidence="11">The sequence shown here is derived from an EMBL/GenBank/DDBJ whole genome shotgun (WGS) entry which is preliminary data.</text>
</comment>
<dbReference type="Pfam" id="PF05193">
    <property type="entry name" value="Peptidase_M16_C"/>
    <property type="match status" value="1"/>
</dbReference>
<dbReference type="GO" id="GO:0046872">
    <property type="term" value="F:metal ion binding"/>
    <property type="evidence" value="ECO:0007669"/>
    <property type="project" value="UniProtKB-KW"/>
</dbReference>
<evidence type="ECO:0000256" key="4">
    <source>
        <dbReference type="ARBA" id="ARBA00022801"/>
    </source>
</evidence>
<keyword evidence="2" id="KW-0645">Protease</keyword>
<dbReference type="InterPro" id="IPR011765">
    <property type="entry name" value="Pept_M16_N"/>
</dbReference>
<proteinExistence type="inferred from homology"/>
<keyword evidence="6" id="KW-0482">Metalloprotease</keyword>
<dbReference type="FunFam" id="3.30.830.10:FF:000004">
    <property type="entry name" value="Putative insulin-degrading enzyme"/>
    <property type="match status" value="1"/>
</dbReference>
<dbReference type="InterPro" id="IPR007863">
    <property type="entry name" value="Peptidase_M16_C"/>
</dbReference>
<dbReference type="InterPro" id="IPR050626">
    <property type="entry name" value="Peptidase_M16"/>
</dbReference>
<keyword evidence="4" id="KW-0378">Hydrolase</keyword>
<evidence type="ECO:0000259" key="8">
    <source>
        <dbReference type="Pfam" id="PF05193"/>
    </source>
</evidence>
<dbReference type="InterPro" id="IPR054734">
    <property type="entry name" value="PqqF-like_C_4"/>
</dbReference>
<evidence type="ECO:0000259" key="10">
    <source>
        <dbReference type="Pfam" id="PF22456"/>
    </source>
</evidence>
<dbReference type="PANTHER" id="PTHR43690">
    <property type="entry name" value="NARDILYSIN"/>
    <property type="match status" value="1"/>
</dbReference>
<dbReference type="FunFam" id="3.30.830.10:FF:000005">
    <property type="entry name" value="nardilysin isoform X1"/>
    <property type="match status" value="1"/>
</dbReference>
<dbReference type="PANTHER" id="PTHR43690:SF18">
    <property type="entry name" value="INSULIN-DEGRADING ENZYME-RELATED"/>
    <property type="match status" value="1"/>
</dbReference>
<sequence length="1096" mass="123969">MAPIERVTDELDAPALDDRSYRVIRLPNKLEALLVHDPDTDKAGAAVNVNVGSFSDADDMPGMAHAVEHLLFMGTKKYPKENDYNEYLSAHSGYSNAYTAATETNYYFEVAASAGPDSGKLTNGAPTSPLYGALDRFAQFFISPLFLSSTLDRELKAVDSENKKNLQSDSWRLSQLSKSLSSKKHPYHHFSTGNLATLRDEPRKRGVDVRKEFIQFHDHHYSANRMKLVVLGKESLDELETWVGELFAGVHNKDLPQKRWDGLQPLTKNELMTQIFAKPVMDQRTLDICFPYQDEETLYESQPSRYISHLIGHEGPGSILAYTKAKGWANGLAAGPSSVCPGSALFQISIKLTEEGLKFYHEIVQVVFQYISLIKESPPQKWIVDEVKGMSEVDFNFQEKSSASNFVRTMCSTMQKPLLPRKWLLSATDLIRKFDGDAISTALGYLKADNYRLTIVSQQFPGDWPLKEKWYGTEYKVEQINPEFAAAVREAEEVTSKTRIPELHLPHRNEFIPSKLSVEKKEIAEIMKAPKLIRNDELVRTWWKKDDKFWVPRANVFVTLRNPLAAALPSTSVKTRMFCQLVKDALGEYSYDAEIAGLEYELGDYYVGIGIDVNGYNDKISVLLEKVLVTMRDLEVKPDRFTIVKERILRGYRNMDFQQPYHQVGEFTTWLSSDKAWINEQYLAEVAHLTPEDISSFYPQLLRQVHLEVLCHGNIYKEDALRITDLVESTLKPRALPVTQWQMARNLILSPGSDYTFQRKLGDPANVNHCIEYYLFVGDVVDRVLRAKLLLLGQMTEEAGFDQLRTKEQLGYIVFTGVKMQATTMGYRVIIQSERPTEYLEERINAFLAHFGKSLQAMSTEDFESHKSSLIAKRLEKIKNLDQESSRFWSHISNEYLDFLSREHDVSHLKPLTKSDLIEFFDHYINPTSASRAKLSVHMIAQSTPKEVAGNISPAEQKEKVVSTVGKYLTGMGIDADQEKLTKRFDGVDVTGGDQAGIIDAVARYLDEDAELAQEEATEVLAQGQQLLGTVLPSLGIEVKQTVDGVDGVEELPEAPPVKKTTLIENVREFKAGLQLTAGRKPVTDLSEFLDTEPKL</sequence>
<evidence type="ECO:0000256" key="1">
    <source>
        <dbReference type="ARBA" id="ARBA00007261"/>
    </source>
</evidence>
<reference evidence="11" key="1">
    <citation type="submission" date="2021-03" db="EMBL/GenBank/DDBJ databases">
        <authorList>
            <person name="Tagirdzhanova G."/>
        </authorList>
    </citation>
    <scope>NUCLEOTIDE SEQUENCE</scope>
</reference>
<keyword evidence="3" id="KW-0479">Metal-binding</keyword>
<protein>
    <submittedName>
        <fullName evidence="11">Insulinase (Peptidase M16)</fullName>
    </submittedName>
</protein>
<dbReference type="GO" id="GO:0005829">
    <property type="term" value="C:cytosol"/>
    <property type="evidence" value="ECO:0007669"/>
    <property type="project" value="TreeGrafter"/>
</dbReference>
<dbReference type="GO" id="GO:0051603">
    <property type="term" value="P:proteolysis involved in protein catabolic process"/>
    <property type="evidence" value="ECO:0007669"/>
    <property type="project" value="TreeGrafter"/>
</dbReference>
<keyword evidence="12" id="KW-1185">Reference proteome</keyword>
<dbReference type="OrthoDB" id="952271at2759"/>
<dbReference type="Pfam" id="PF16187">
    <property type="entry name" value="Peptidase_M16_M"/>
    <property type="match status" value="1"/>
</dbReference>
<dbReference type="InterPro" id="IPR011249">
    <property type="entry name" value="Metalloenz_LuxS/M16"/>
</dbReference>
<dbReference type="GO" id="GO:0043171">
    <property type="term" value="P:peptide catabolic process"/>
    <property type="evidence" value="ECO:0007669"/>
    <property type="project" value="TreeGrafter"/>
</dbReference>
<dbReference type="InterPro" id="IPR032632">
    <property type="entry name" value="Peptidase_M16_M"/>
</dbReference>
<dbReference type="Pfam" id="PF22456">
    <property type="entry name" value="PqqF-like_C_4"/>
    <property type="match status" value="1"/>
</dbReference>
<evidence type="ECO:0000259" key="9">
    <source>
        <dbReference type="Pfam" id="PF16187"/>
    </source>
</evidence>
<keyword evidence="5" id="KW-0862">Zinc</keyword>
<feature type="domain" description="Peptidase M16 N-terminal" evidence="7">
    <location>
        <begin position="33"/>
        <end position="181"/>
    </location>
</feature>
<feature type="domain" description="Peptidase M16 C-terminal" evidence="8">
    <location>
        <begin position="210"/>
        <end position="388"/>
    </location>
</feature>
<evidence type="ECO:0000259" key="7">
    <source>
        <dbReference type="Pfam" id="PF00675"/>
    </source>
</evidence>
<dbReference type="FunFam" id="3.30.830.10:FF:000003">
    <property type="entry name" value="Insulin-degrading enzyme"/>
    <property type="match status" value="1"/>
</dbReference>
<evidence type="ECO:0000256" key="2">
    <source>
        <dbReference type="ARBA" id="ARBA00022670"/>
    </source>
</evidence>
<dbReference type="GO" id="GO:0004222">
    <property type="term" value="F:metalloendopeptidase activity"/>
    <property type="evidence" value="ECO:0007669"/>
    <property type="project" value="TreeGrafter"/>
</dbReference>
<evidence type="ECO:0000313" key="11">
    <source>
        <dbReference type="EMBL" id="CAF9943761.1"/>
    </source>
</evidence>